<dbReference type="RefSeq" id="WP_196934832.1">
    <property type="nucleotide sequence ID" value="NZ_MU158698.1"/>
</dbReference>
<dbReference type="Gene3D" id="3.40.50.1000">
    <property type="entry name" value="HAD superfamily/HAD-like"/>
    <property type="match status" value="1"/>
</dbReference>
<dbReference type="EMBL" id="PRDK01000001">
    <property type="protein sequence ID" value="MBE8712499.1"/>
    <property type="molecule type" value="Genomic_DNA"/>
</dbReference>
<feature type="active site" description="Proton donor" evidence="2">
    <location>
        <position position="12"/>
    </location>
</feature>
<dbReference type="GO" id="GO:0009223">
    <property type="term" value="P:pyrimidine deoxyribonucleotide catabolic process"/>
    <property type="evidence" value="ECO:0007669"/>
    <property type="project" value="TreeGrafter"/>
</dbReference>
<sequence length="175" mass="20555">MSQRKRLIVDMDGVLADVYQQFFKYEKEQFQLTINPDDCAGVPEEQVFPHLSEYIHNDSFFLDAPLMEGSKEVFEKLNKQYDLYIVSAAMEFPNSLRQKLAWLQNHFPFIKWQQIVFCGSKEVIKGDIMIDDHFKNLDYFDGKTYLFAQPHSIHKDAGRHERVQSWSEIAQALLA</sequence>
<evidence type="ECO:0000256" key="2">
    <source>
        <dbReference type="PIRSR" id="PIRSR610708-1"/>
    </source>
</evidence>
<accession>A0A928YP30</accession>
<dbReference type="InterPro" id="IPR010708">
    <property type="entry name" value="5'(3')-deoxyribonucleotidase"/>
</dbReference>
<comment type="similarity">
    <text evidence="1">Belongs to the 5'(3')-deoxyribonucleotidase family.</text>
</comment>
<keyword evidence="4" id="KW-1185">Reference proteome</keyword>
<dbReference type="Pfam" id="PF06941">
    <property type="entry name" value="NT5C"/>
    <property type="match status" value="1"/>
</dbReference>
<comment type="caution">
    <text evidence="3">The sequence shown here is derived from an EMBL/GenBank/DDBJ whole genome shotgun (WGS) entry which is preliminary data.</text>
</comment>
<dbReference type="InterPro" id="IPR036412">
    <property type="entry name" value="HAD-like_sf"/>
</dbReference>
<dbReference type="SFLD" id="SFLDS00003">
    <property type="entry name" value="Haloacid_Dehalogenase"/>
    <property type="match status" value="1"/>
</dbReference>
<protein>
    <submittedName>
        <fullName evidence="3">5'(3')-deoxyribonucleotidase</fullName>
    </submittedName>
</protein>
<feature type="active site" description="Nucleophile" evidence="2">
    <location>
        <position position="10"/>
    </location>
</feature>
<reference evidence="3" key="1">
    <citation type="submission" date="2018-02" db="EMBL/GenBank/DDBJ databases">
        <authorList>
            <person name="Vasarhelyi B.M."/>
            <person name="Deshmukh S."/>
            <person name="Balint B."/>
            <person name="Kukolya J."/>
        </authorList>
    </citation>
    <scope>NUCLEOTIDE SEQUENCE</scope>
    <source>
        <strain evidence="3">KB22</strain>
    </source>
</reference>
<dbReference type="InterPro" id="IPR023214">
    <property type="entry name" value="HAD_sf"/>
</dbReference>
<gene>
    <name evidence="3" type="ORF">C4F49_02240</name>
</gene>
<evidence type="ECO:0000256" key="1">
    <source>
        <dbReference type="ARBA" id="ARBA00009589"/>
    </source>
</evidence>
<dbReference type="PANTHER" id="PTHR16504:SF4">
    <property type="entry name" value="5'(3')-DEOXYRIBONUCLEOTIDASE"/>
    <property type="match status" value="1"/>
</dbReference>
<dbReference type="PANTHER" id="PTHR16504">
    <property type="entry name" value="5'(3')-DEOXYRIBONUCLEOTIDASE"/>
    <property type="match status" value="1"/>
</dbReference>
<dbReference type="SUPFAM" id="SSF56784">
    <property type="entry name" value="HAD-like"/>
    <property type="match status" value="1"/>
</dbReference>
<evidence type="ECO:0000313" key="4">
    <source>
        <dbReference type="Proteomes" id="UP000616201"/>
    </source>
</evidence>
<dbReference type="GO" id="GO:0008253">
    <property type="term" value="F:5'-nucleotidase activity"/>
    <property type="evidence" value="ECO:0007669"/>
    <property type="project" value="InterPro"/>
</dbReference>
<dbReference type="AlphaFoldDB" id="A0A928YP30"/>
<dbReference type="Gene3D" id="1.10.40.40">
    <property type="entry name" value="Deoxyribonucleotidase, domain 2"/>
    <property type="match status" value="1"/>
</dbReference>
<dbReference type="SFLD" id="SFLDG01146">
    <property type="entry name" value="C1.2.2"/>
    <property type="match status" value="1"/>
</dbReference>
<organism evidence="3 4">
    <name type="scientific">Sphingobacterium hungaricum</name>
    <dbReference type="NCBI Taxonomy" id="2082723"/>
    <lineage>
        <taxon>Bacteria</taxon>
        <taxon>Pseudomonadati</taxon>
        <taxon>Bacteroidota</taxon>
        <taxon>Sphingobacteriia</taxon>
        <taxon>Sphingobacteriales</taxon>
        <taxon>Sphingobacteriaceae</taxon>
        <taxon>Sphingobacterium</taxon>
    </lineage>
</organism>
<evidence type="ECO:0000313" key="3">
    <source>
        <dbReference type="EMBL" id="MBE8712499.1"/>
    </source>
</evidence>
<name>A0A928YP30_9SPHI</name>
<proteinExistence type="inferred from homology"/>
<dbReference type="SFLD" id="SFLDG01126">
    <property type="entry name" value="C1.2:_Nucleotidase_Like"/>
    <property type="match status" value="1"/>
</dbReference>
<dbReference type="Proteomes" id="UP000616201">
    <property type="component" value="Unassembled WGS sequence"/>
</dbReference>